<keyword evidence="2" id="KW-1185">Reference proteome</keyword>
<proteinExistence type="predicted"/>
<protein>
    <submittedName>
        <fullName evidence="1">Uncharacterized protein</fullName>
    </submittedName>
</protein>
<accession>A0A4R7G815</accession>
<sequence length="176" mass="18081">MVFSRAAAQFDEAAQHYEQAALRLDAVAQRAEECVQAVLTGGEEVQWHSPAGQAFIAVTFHHVAQCRSRQSRIFEISASARLIAADLRQQADQARVLAAALDTTGVVAGVAAGAVAGVVVDAADAALAGVPAVGGERAARALVLGAREASESAEGFLRFVQSHGGLPLARLAAAQG</sequence>
<dbReference type="EMBL" id="SOAN01000001">
    <property type="protein sequence ID" value="TDS87479.1"/>
    <property type="molecule type" value="Genomic_DNA"/>
</dbReference>
<evidence type="ECO:0000313" key="1">
    <source>
        <dbReference type="EMBL" id="TDS87479.1"/>
    </source>
</evidence>
<dbReference type="Proteomes" id="UP000294506">
    <property type="component" value="Unassembled WGS sequence"/>
</dbReference>
<evidence type="ECO:0000313" key="2">
    <source>
        <dbReference type="Proteomes" id="UP000294506"/>
    </source>
</evidence>
<reference evidence="1 2" key="1">
    <citation type="submission" date="2019-03" db="EMBL/GenBank/DDBJ databases">
        <title>Genomic Encyclopedia of Type Strains, Phase III (KMG-III): the genomes of soil and plant-associated and newly described type strains.</title>
        <authorList>
            <person name="Whitman W."/>
        </authorList>
    </citation>
    <scope>NUCLEOTIDE SEQUENCE [LARGE SCALE GENOMIC DNA]</scope>
    <source>
        <strain evidence="1 2">DSM 27373</strain>
    </source>
</reference>
<name>A0A4R7G815_9MICC</name>
<gene>
    <name evidence="1" type="ORF">EV640_101263</name>
</gene>
<dbReference type="RefSeq" id="WP_036474482.1">
    <property type="nucleotide sequence ID" value="NZ_SOAN01000001.1"/>
</dbReference>
<comment type="caution">
    <text evidence="1">The sequence shown here is derived from an EMBL/GenBank/DDBJ whole genome shotgun (WGS) entry which is preliminary data.</text>
</comment>
<dbReference type="AlphaFoldDB" id="A0A4R7G815"/>
<organism evidence="1 2">
    <name type="scientific">Nesterenkonia aurantiaca</name>
    <dbReference type="NCBI Taxonomy" id="1436010"/>
    <lineage>
        <taxon>Bacteria</taxon>
        <taxon>Bacillati</taxon>
        <taxon>Actinomycetota</taxon>
        <taxon>Actinomycetes</taxon>
        <taxon>Micrococcales</taxon>
        <taxon>Micrococcaceae</taxon>
        <taxon>Nesterenkonia</taxon>
    </lineage>
</organism>